<organism evidence="2 3">
    <name type="scientific">Streptomyces dengpaensis</name>
    <dbReference type="NCBI Taxonomy" id="2049881"/>
    <lineage>
        <taxon>Bacteria</taxon>
        <taxon>Bacillati</taxon>
        <taxon>Actinomycetota</taxon>
        <taxon>Actinomycetes</taxon>
        <taxon>Kitasatosporales</taxon>
        <taxon>Streptomycetaceae</taxon>
        <taxon>Streptomyces</taxon>
    </lineage>
</organism>
<feature type="region of interest" description="Disordered" evidence="1">
    <location>
        <begin position="253"/>
        <end position="273"/>
    </location>
</feature>
<feature type="region of interest" description="Disordered" evidence="1">
    <location>
        <begin position="1"/>
        <end position="25"/>
    </location>
</feature>
<evidence type="ECO:0008006" key="4">
    <source>
        <dbReference type="Google" id="ProtNLM"/>
    </source>
</evidence>
<keyword evidence="3" id="KW-1185">Reference proteome</keyword>
<evidence type="ECO:0000313" key="2">
    <source>
        <dbReference type="EMBL" id="AVH57859.1"/>
    </source>
</evidence>
<evidence type="ECO:0000313" key="3">
    <source>
        <dbReference type="Proteomes" id="UP000238413"/>
    </source>
</evidence>
<sequence>MSGDIDRDAELLKDESHYPEHLRTPPEKVLSANQVVAFNMWRARRSSGWSQQEVAELLEKYTGRSWSNASVSAAERSWQGGRPRKFDANEILALTKIFDEPMVYFFLPPEDARWNRGNVGMREFPDELPNKDPEDKDSDLMGLIPVADYIQSLGMWQLTPAMEFRINELTLRHLGLSWTAPKWSHPFKPYHPEGYASSRRTELRSLSDADGPAGRELSFTIDKEEFQRVINDVRGRLERSLEQHSADLARRAAEEMAHEILNRQSPPEDEARE</sequence>
<protein>
    <recommendedName>
        <fullName evidence="4">XRE family transcriptional regulator</fullName>
    </recommendedName>
</protein>
<proteinExistence type="predicted"/>
<dbReference type="Gene3D" id="1.10.260.40">
    <property type="entry name" value="lambda repressor-like DNA-binding domains"/>
    <property type="match status" value="1"/>
</dbReference>
<dbReference type="InterPro" id="IPR010982">
    <property type="entry name" value="Lambda_DNA-bd_dom_sf"/>
</dbReference>
<dbReference type="RefSeq" id="WP_099505359.1">
    <property type="nucleotide sequence ID" value="NZ_CP026652.1"/>
</dbReference>
<reference evidence="2 3" key="1">
    <citation type="submission" date="2018-02" db="EMBL/GenBank/DDBJ databases">
        <title>Complete genome sequence of Streptomyces dengpaensis, the producer of angucyclines.</title>
        <authorList>
            <person name="Yumei L."/>
        </authorList>
    </citation>
    <scope>NUCLEOTIDE SEQUENCE [LARGE SCALE GENOMIC DNA]</scope>
    <source>
        <strain evidence="2 3">XZHG99</strain>
    </source>
</reference>
<dbReference type="Proteomes" id="UP000238413">
    <property type="component" value="Chromosome"/>
</dbReference>
<evidence type="ECO:0000256" key="1">
    <source>
        <dbReference type="SAM" id="MobiDB-lite"/>
    </source>
</evidence>
<gene>
    <name evidence="2" type="ORF">C4B68_21185</name>
</gene>
<dbReference type="EMBL" id="CP026652">
    <property type="protein sequence ID" value="AVH57859.1"/>
    <property type="molecule type" value="Genomic_DNA"/>
</dbReference>
<accession>A0ABM6SSX9</accession>
<name>A0ABM6SSX9_9ACTN</name>